<organism evidence="2 3">
    <name type="scientific">Perspicuibacillus lycopersici</name>
    <dbReference type="NCBI Taxonomy" id="1325689"/>
    <lineage>
        <taxon>Bacteria</taxon>
        <taxon>Bacillati</taxon>
        <taxon>Bacillota</taxon>
        <taxon>Bacilli</taxon>
        <taxon>Bacillales</taxon>
        <taxon>Bacillaceae</taxon>
        <taxon>Perspicuibacillus</taxon>
    </lineage>
</organism>
<keyword evidence="2" id="KW-0966">Cell projection</keyword>
<keyword evidence="3" id="KW-1185">Reference proteome</keyword>
<dbReference type="AlphaFoldDB" id="A0AAE3IX26"/>
<evidence type="ECO:0000313" key="3">
    <source>
        <dbReference type="Proteomes" id="UP001209318"/>
    </source>
</evidence>
<protein>
    <submittedName>
        <fullName evidence="2">Flagellar basal body rod protein</fullName>
    </submittedName>
</protein>
<proteinExistence type="predicted"/>
<keyword evidence="1" id="KW-1133">Transmembrane helix</keyword>
<reference evidence="2" key="1">
    <citation type="submission" date="2022-10" db="EMBL/GenBank/DDBJ databases">
        <title>Description of Fervidibacillus gen. nov. in the family Fervidibacillaceae fam. nov. with two species, Fervidibacillus albus sp. nov., and Fervidibacillus halotolerans sp. nov., isolated from tidal flat sediments.</title>
        <authorList>
            <person name="Kwon K.K."/>
            <person name="Yang S.-H."/>
        </authorList>
    </citation>
    <scope>NUCLEOTIDE SEQUENCE</scope>
    <source>
        <strain evidence="2">JCM 19140</strain>
    </source>
</reference>
<keyword evidence="2" id="KW-0282">Flagellum</keyword>
<evidence type="ECO:0000313" key="2">
    <source>
        <dbReference type="EMBL" id="MCU9614489.1"/>
    </source>
</evidence>
<comment type="caution">
    <text evidence="2">The sequence shown here is derived from an EMBL/GenBank/DDBJ whole genome shotgun (WGS) entry which is preliminary data.</text>
</comment>
<gene>
    <name evidence="2" type="ORF">OEV98_13165</name>
</gene>
<evidence type="ECO:0000256" key="1">
    <source>
        <dbReference type="SAM" id="Phobius"/>
    </source>
</evidence>
<keyword evidence="1" id="KW-0812">Transmembrane</keyword>
<keyword evidence="1" id="KW-0472">Membrane</keyword>
<feature type="transmembrane region" description="Helical" evidence="1">
    <location>
        <begin position="51"/>
        <end position="84"/>
    </location>
</feature>
<accession>A0AAE3IX26</accession>
<name>A0AAE3IX26_9BACI</name>
<keyword evidence="2" id="KW-0969">Cilium</keyword>
<dbReference type="Proteomes" id="UP001209318">
    <property type="component" value="Unassembled WGS sequence"/>
</dbReference>
<dbReference type="EMBL" id="JAOUSF010000004">
    <property type="protein sequence ID" value="MCU9614489.1"/>
    <property type="molecule type" value="Genomic_DNA"/>
</dbReference>
<dbReference type="RefSeq" id="WP_263073777.1">
    <property type="nucleotide sequence ID" value="NZ_JAOUSF010000004.1"/>
</dbReference>
<feature type="transmembrane region" description="Helical" evidence="1">
    <location>
        <begin position="7"/>
        <end position="36"/>
    </location>
</feature>
<sequence>MKKLIFVFAAIVALIILFSTIGPMIGLAICLGILYFSFKKFVRASETTSKVFWGIIGVVALIGAISNLPAIIGLVAAYVLYYVYKNWNKKSDVIIEKPSDDPFTNFEKEWEKLNKTW</sequence>